<dbReference type="EMBL" id="OU963903">
    <property type="protein sequence ID" value="CAH0397917.1"/>
    <property type="molecule type" value="Genomic_DNA"/>
</dbReference>
<dbReference type="PROSITE" id="PS00893">
    <property type="entry name" value="NUDIX_BOX"/>
    <property type="match status" value="1"/>
</dbReference>
<comment type="similarity">
    <text evidence="1 3">Belongs to the Nudix hydrolase family.</text>
</comment>
<dbReference type="InterPro" id="IPR003293">
    <property type="entry name" value="Nudix_hydrolase6-like"/>
</dbReference>
<keyword evidence="6" id="KW-1185">Reference proteome</keyword>
<dbReference type="PANTHER" id="PTHR13994:SF13">
    <property type="entry name" value="FI03680P"/>
    <property type="match status" value="1"/>
</dbReference>
<protein>
    <recommendedName>
        <fullName evidence="4">Nudix hydrolase domain-containing protein</fullName>
    </recommendedName>
</protein>
<dbReference type="Gene3D" id="3.40.630.30">
    <property type="match status" value="1"/>
</dbReference>
<evidence type="ECO:0000313" key="5">
    <source>
        <dbReference type="EMBL" id="CAH0397917.1"/>
    </source>
</evidence>
<dbReference type="InterPro" id="IPR015797">
    <property type="entry name" value="NUDIX_hydrolase-like_dom_sf"/>
</dbReference>
<gene>
    <name evidence="5" type="ORF">CHILSU_LOCUS1017</name>
</gene>
<feature type="domain" description="Nudix hydrolase" evidence="4">
    <location>
        <begin position="98"/>
        <end position="227"/>
    </location>
</feature>
<sequence length="260" mass="29985">MDTHIFQGVVDRYNGVTIDSNKEFCDIEQFSKLLCVSLQKWIEEKKRCIWFRVNIKHAAWVPILADNGFTFHHARDNFVMMYKWLPLDTLANLPPSSHTNLGVGGLVINDKNQMLVVIEKHTEIAHWKLPGGYVERGEDLKDTAVREIKEETGVDAVFESLVTFRHTHNAMFGNSDIYVVVLLKATSDKICKSDIEIKECQWMGIDEFLNHPNTINFNRLIVKQALDLKERKLKLNLNKTTLQFGKITRDITALMIEDLL</sequence>
<dbReference type="SUPFAM" id="SSF55811">
    <property type="entry name" value="Nudix"/>
    <property type="match status" value="1"/>
</dbReference>
<dbReference type="CDD" id="cd04670">
    <property type="entry name" value="NUDIX_ASFGF2_Nudt6"/>
    <property type="match status" value="1"/>
</dbReference>
<name>A0ABN8AYD3_CHISP</name>
<dbReference type="Pfam" id="PF00293">
    <property type="entry name" value="NUDIX"/>
    <property type="match status" value="1"/>
</dbReference>
<keyword evidence="2 3" id="KW-0378">Hydrolase</keyword>
<dbReference type="PRINTS" id="PR01356">
    <property type="entry name" value="GFGPROTEIN"/>
</dbReference>
<reference evidence="5" key="1">
    <citation type="submission" date="2021-12" db="EMBL/GenBank/DDBJ databases">
        <authorList>
            <person name="King R."/>
        </authorList>
    </citation>
    <scope>NUCLEOTIDE SEQUENCE</scope>
</reference>
<organism evidence="5 6">
    <name type="scientific">Chilo suppressalis</name>
    <name type="common">Asiatic rice borer moth</name>
    <dbReference type="NCBI Taxonomy" id="168631"/>
    <lineage>
        <taxon>Eukaryota</taxon>
        <taxon>Metazoa</taxon>
        <taxon>Ecdysozoa</taxon>
        <taxon>Arthropoda</taxon>
        <taxon>Hexapoda</taxon>
        <taxon>Insecta</taxon>
        <taxon>Pterygota</taxon>
        <taxon>Neoptera</taxon>
        <taxon>Endopterygota</taxon>
        <taxon>Lepidoptera</taxon>
        <taxon>Glossata</taxon>
        <taxon>Ditrysia</taxon>
        <taxon>Pyraloidea</taxon>
        <taxon>Crambidae</taxon>
        <taxon>Crambinae</taxon>
        <taxon>Chilo</taxon>
    </lineage>
</organism>
<dbReference type="PANTHER" id="PTHR13994">
    <property type="entry name" value="NUDIX HYDROLASE RELATED"/>
    <property type="match status" value="1"/>
</dbReference>
<dbReference type="Gene3D" id="3.90.79.10">
    <property type="entry name" value="Nucleoside Triphosphate Pyrophosphohydrolase"/>
    <property type="match status" value="1"/>
</dbReference>
<dbReference type="Proteomes" id="UP001153292">
    <property type="component" value="Chromosome 10"/>
</dbReference>
<dbReference type="InterPro" id="IPR020084">
    <property type="entry name" value="NUDIX_hydrolase_CS"/>
</dbReference>
<dbReference type="Pfam" id="PF18290">
    <property type="entry name" value="Nudix_hydro"/>
    <property type="match status" value="1"/>
</dbReference>
<dbReference type="PRINTS" id="PR00502">
    <property type="entry name" value="NUDIXFAMILY"/>
</dbReference>
<accession>A0ABN8AYD3</accession>
<dbReference type="InterPro" id="IPR000086">
    <property type="entry name" value="NUDIX_hydrolase_dom"/>
</dbReference>
<evidence type="ECO:0000256" key="1">
    <source>
        <dbReference type="ARBA" id="ARBA00005582"/>
    </source>
</evidence>
<evidence type="ECO:0000313" key="6">
    <source>
        <dbReference type="Proteomes" id="UP001153292"/>
    </source>
</evidence>
<evidence type="ECO:0000259" key="4">
    <source>
        <dbReference type="PROSITE" id="PS51462"/>
    </source>
</evidence>
<dbReference type="InterPro" id="IPR040618">
    <property type="entry name" value="Pre-Nudix"/>
</dbReference>
<evidence type="ECO:0000256" key="3">
    <source>
        <dbReference type="RuleBase" id="RU003476"/>
    </source>
</evidence>
<dbReference type="PROSITE" id="PS51462">
    <property type="entry name" value="NUDIX"/>
    <property type="match status" value="1"/>
</dbReference>
<dbReference type="InterPro" id="IPR020476">
    <property type="entry name" value="Nudix_hydrolase"/>
</dbReference>
<evidence type="ECO:0000256" key="2">
    <source>
        <dbReference type="ARBA" id="ARBA00022801"/>
    </source>
</evidence>
<proteinExistence type="inferred from homology"/>